<dbReference type="InterPro" id="IPR039331">
    <property type="entry name" value="PAPs-like"/>
</dbReference>
<feature type="region of interest" description="Disordered" evidence="2">
    <location>
        <begin position="24"/>
        <end position="53"/>
    </location>
</feature>
<evidence type="ECO:0000256" key="3">
    <source>
        <dbReference type="SAM" id="SignalP"/>
    </source>
</evidence>
<dbReference type="Gene3D" id="3.60.21.10">
    <property type="match status" value="1"/>
</dbReference>
<keyword evidence="1 3" id="KW-0732">Signal</keyword>
<dbReference type="Gene3D" id="2.60.40.380">
    <property type="entry name" value="Purple acid phosphatase-like, N-terminal"/>
    <property type="match status" value="1"/>
</dbReference>
<evidence type="ECO:0000259" key="5">
    <source>
        <dbReference type="Pfam" id="PF16656"/>
    </source>
</evidence>
<evidence type="ECO:0000256" key="1">
    <source>
        <dbReference type="ARBA" id="ARBA00022729"/>
    </source>
</evidence>
<dbReference type="GO" id="GO:0046872">
    <property type="term" value="F:metal ion binding"/>
    <property type="evidence" value="ECO:0007669"/>
    <property type="project" value="InterPro"/>
</dbReference>
<dbReference type="Pfam" id="PF00149">
    <property type="entry name" value="Metallophos"/>
    <property type="match status" value="1"/>
</dbReference>
<accession>A0AAE3A272</accession>
<keyword evidence="7" id="KW-1185">Reference proteome</keyword>
<evidence type="ECO:0000313" key="6">
    <source>
        <dbReference type="EMBL" id="MCC2124756.1"/>
    </source>
</evidence>
<dbReference type="Proteomes" id="UP001198220">
    <property type="component" value="Unassembled WGS sequence"/>
</dbReference>
<organism evidence="6 7">
    <name type="scientific">Hominiventricola filiformis</name>
    <dbReference type="NCBI Taxonomy" id="2885352"/>
    <lineage>
        <taxon>Bacteria</taxon>
        <taxon>Bacillati</taxon>
        <taxon>Bacillota</taxon>
        <taxon>Clostridia</taxon>
        <taxon>Lachnospirales</taxon>
        <taxon>Lachnospiraceae</taxon>
        <taxon>Hominiventricola</taxon>
    </lineage>
</organism>
<dbReference type="AlphaFoldDB" id="A0AAE3A272"/>
<evidence type="ECO:0000256" key="2">
    <source>
        <dbReference type="SAM" id="MobiDB-lite"/>
    </source>
</evidence>
<dbReference type="SUPFAM" id="SSF49363">
    <property type="entry name" value="Purple acid phosphatase, N-terminal domain"/>
    <property type="match status" value="1"/>
</dbReference>
<dbReference type="InterPro" id="IPR004843">
    <property type="entry name" value="Calcineurin-like_PHP"/>
</dbReference>
<protein>
    <submittedName>
        <fullName evidence="6">Metallophosphoesterase</fullName>
    </submittedName>
</protein>
<feature type="domain" description="Purple acid phosphatase N-terminal" evidence="5">
    <location>
        <begin position="71"/>
        <end position="159"/>
    </location>
</feature>
<proteinExistence type="predicted"/>
<dbReference type="PANTHER" id="PTHR22953:SF153">
    <property type="entry name" value="PURPLE ACID PHOSPHATASE"/>
    <property type="match status" value="1"/>
</dbReference>
<sequence length="451" mass="50014">MMKKRLLLLAALLIIAAAGCGKADSENTEQPAAEEAVQEEVSPPAPGEETWSTAPSYSATLITSTPIRYLSVTVGAAESDVNMTWYSPSSVSGEVLLTTADDTDFANAQSFPASDPTASEITSGYYVNRAAVSGLSPETEYIYKVGNEEGYSPVYSYTTPPFSDTFRFTAIGDPQLGKPVDELDNQKTTFKKVLNKIKYHFPASSFLISLGDQVNDYNDTEQYDAFLNQPVLYSLSLAPVKGNHDMGGPEYSEHFTLPDQSNLGTCDDEGDGDYWFVRGDALFMVLDVMDENKWGDHEEFIADACEANPDIRWKLVFSHYSPYNSYEEYMEKGQEMRPYFLKFADDYDIDAVLCGHNHCYMRSYFINGDGTWQDYESPAVDPEGTLYLTLGSSSGSLYHKPSAQDEAAVSEKQKSPQVTDVQVSPDSLTFTTYDAETWEIIDTYEIDKSVG</sequence>
<feature type="signal peptide" evidence="3">
    <location>
        <begin position="1"/>
        <end position="23"/>
    </location>
</feature>
<gene>
    <name evidence="6" type="ORF">LKD36_01025</name>
</gene>
<dbReference type="GO" id="GO:0003993">
    <property type="term" value="F:acid phosphatase activity"/>
    <property type="evidence" value="ECO:0007669"/>
    <property type="project" value="InterPro"/>
</dbReference>
<feature type="chain" id="PRO_5042086415" evidence="3">
    <location>
        <begin position="24"/>
        <end position="451"/>
    </location>
</feature>
<evidence type="ECO:0000259" key="4">
    <source>
        <dbReference type="Pfam" id="PF00149"/>
    </source>
</evidence>
<dbReference type="InterPro" id="IPR008963">
    <property type="entry name" value="Purple_acid_Pase-like_N"/>
</dbReference>
<feature type="compositionally biased region" description="Low complexity" evidence="2">
    <location>
        <begin position="29"/>
        <end position="42"/>
    </location>
</feature>
<dbReference type="InterPro" id="IPR015914">
    <property type="entry name" value="PAPs_N"/>
</dbReference>
<dbReference type="SUPFAM" id="SSF56300">
    <property type="entry name" value="Metallo-dependent phosphatases"/>
    <property type="match status" value="1"/>
</dbReference>
<dbReference type="Pfam" id="PF16656">
    <property type="entry name" value="Pur_ac_phosph_N"/>
    <property type="match status" value="1"/>
</dbReference>
<dbReference type="RefSeq" id="WP_308458318.1">
    <property type="nucleotide sequence ID" value="NZ_JAJEPS010000001.1"/>
</dbReference>
<name>A0AAE3A272_9FIRM</name>
<dbReference type="EMBL" id="JAJEPS010000001">
    <property type="protein sequence ID" value="MCC2124756.1"/>
    <property type="molecule type" value="Genomic_DNA"/>
</dbReference>
<evidence type="ECO:0000313" key="7">
    <source>
        <dbReference type="Proteomes" id="UP001198220"/>
    </source>
</evidence>
<dbReference type="InterPro" id="IPR029052">
    <property type="entry name" value="Metallo-depent_PP-like"/>
</dbReference>
<dbReference type="PANTHER" id="PTHR22953">
    <property type="entry name" value="ACID PHOSPHATASE RELATED"/>
    <property type="match status" value="1"/>
</dbReference>
<feature type="domain" description="Calcineurin-like phosphoesterase" evidence="4">
    <location>
        <begin position="166"/>
        <end position="360"/>
    </location>
</feature>
<reference evidence="6 7" key="1">
    <citation type="submission" date="2021-10" db="EMBL/GenBank/DDBJ databases">
        <title>Anaerobic single-cell dispensing facilitates the cultivation of human gut bacteria.</title>
        <authorList>
            <person name="Afrizal A."/>
        </authorList>
    </citation>
    <scope>NUCLEOTIDE SEQUENCE [LARGE SCALE GENOMIC DNA]</scope>
    <source>
        <strain evidence="6 7">CLA-AA-H276</strain>
    </source>
</reference>
<dbReference type="PROSITE" id="PS51257">
    <property type="entry name" value="PROKAR_LIPOPROTEIN"/>
    <property type="match status" value="1"/>
</dbReference>
<comment type="caution">
    <text evidence="6">The sequence shown here is derived from an EMBL/GenBank/DDBJ whole genome shotgun (WGS) entry which is preliminary data.</text>
</comment>